<organism evidence="7 8">
    <name type="scientific">Streptomyces nymphaeiformis</name>
    <dbReference type="NCBI Taxonomy" id="2663842"/>
    <lineage>
        <taxon>Bacteria</taxon>
        <taxon>Bacillati</taxon>
        <taxon>Actinomycetota</taxon>
        <taxon>Actinomycetes</taxon>
        <taxon>Kitasatosporales</taxon>
        <taxon>Streptomycetaceae</taxon>
        <taxon>Streptomyces</taxon>
    </lineage>
</organism>
<dbReference type="Gene3D" id="2.60.120.200">
    <property type="match status" value="1"/>
</dbReference>
<dbReference type="InterPro" id="IPR006311">
    <property type="entry name" value="TAT_signal"/>
</dbReference>
<feature type="domain" description="LamG-like jellyroll fold" evidence="6">
    <location>
        <begin position="1172"/>
        <end position="1311"/>
    </location>
</feature>
<evidence type="ECO:0000259" key="6">
    <source>
        <dbReference type="SMART" id="SM00560"/>
    </source>
</evidence>
<feature type="domain" description="Ricin B lectin" evidence="5">
    <location>
        <begin position="1313"/>
        <end position="1442"/>
    </location>
</feature>
<dbReference type="EMBL" id="JACHJY010000008">
    <property type="protein sequence ID" value="MBB4984455.1"/>
    <property type="molecule type" value="Genomic_DNA"/>
</dbReference>
<evidence type="ECO:0000256" key="3">
    <source>
        <dbReference type="SAM" id="MobiDB-lite"/>
    </source>
</evidence>
<dbReference type="SUPFAM" id="SSF49899">
    <property type="entry name" value="Concanavalin A-like lectins/glucanases"/>
    <property type="match status" value="1"/>
</dbReference>
<dbReference type="PROSITE" id="PS50231">
    <property type="entry name" value="RICIN_B_LECTIN"/>
    <property type="match status" value="1"/>
</dbReference>
<evidence type="ECO:0000313" key="8">
    <source>
        <dbReference type="Proteomes" id="UP000582643"/>
    </source>
</evidence>
<dbReference type="SUPFAM" id="SSF50370">
    <property type="entry name" value="Ricin B-like lectins"/>
    <property type="match status" value="1"/>
</dbReference>
<proteinExistence type="predicted"/>
<keyword evidence="2" id="KW-1015">Disulfide bond</keyword>
<evidence type="ECO:0000256" key="2">
    <source>
        <dbReference type="ARBA" id="ARBA00023157"/>
    </source>
</evidence>
<evidence type="ECO:0000313" key="7">
    <source>
        <dbReference type="EMBL" id="MBB4984455.1"/>
    </source>
</evidence>
<dbReference type="Pfam" id="PF00652">
    <property type="entry name" value="Ricin_B_lectin"/>
    <property type="match status" value="1"/>
</dbReference>
<dbReference type="InterPro" id="IPR000772">
    <property type="entry name" value="Ricin_B_lectin"/>
</dbReference>
<feature type="compositionally biased region" description="Polar residues" evidence="3">
    <location>
        <begin position="810"/>
        <end position="824"/>
    </location>
</feature>
<evidence type="ECO:0000256" key="1">
    <source>
        <dbReference type="ARBA" id="ARBA00022729"/>
    </source>
</evidence>
<keyword evidence="1 4" id="KW-0732">Signal</keyword>
<accession>A0A7W7XDR2</accession>
<name>A0A7W7XDR2_9ACTN</name>
<feature type="region of interest" description="Disordered" evidence="3">
    <location>
        <begin position="31"/>
        <end position="84"/>
    </location>
</feature>
<dbReference type="SMART" id="SM00458">
    <property type="entry name" value="RICIN"/>
    <property type="match status" value="1"/>
</dbReference>
<dbReference type="PROSITE" id="PS51318">
    <property type="entry name" value="TAT"/>
    <property type="match status" value="1"/>
</dbReference>
<sequence>MSTAPRAGRRRPVAAAAVLAMSAALLAAAPYAAQAAASPKTDPSASPAAPAPSRGSTERPKPTAARTAAEKAKQKARATGKDVRIPELTDEFSTTVVTPQGKLRTERGLEAQRMKGKDGGWITLDDTLVTRADGAVVPKAADSDLVLSGGGTGPLATMTTEDGQQLSVSSPFPGKLPKPVLSGNGALFENVAPDTDLKVTATKWGGYATVVILRSPAAAANPAVRNLVFPAETKGLTLAKDKDGNLTAADGRDAVFRSPAPIMWSAKEARQPAVRGGKYADMDASAPADKANGAIDGLSSPEGPGARATVAKIPVTQAKATGAAGKGRGAIALAPSLDLLDGADTSYPVYIDPDWSRDSRGKQHHAWVMQAWPGTSNFDRSGSNDRDRPGSGFQGWESPYGIERALFEFDINGYYGSTINYANLRVNQYISSDWSCSTTYPVNVYRAREFDGSVSWNNHEVREWLDGKWVPGNGTNSACYNDIPVDFNVTGAMRDAIRDTSKPLAFVLRGNEGSGDKMGFKRFSYNATLSTEYDFPPNTPDNLRADPVPRRVVAGDTQACASVPASSYGWVTDTHTDLISRVSSPNQGQLTEWVAVWDETANSTAHTGWSGFVSNWSEARYSIPVGTLQNGHAYTWATHGDDGLLRGPSSISCHFAVDMTPPVMAFGQFTDPNTQYPPAGNGQITNLRLGDTGSIPISASDPSPGAGLLSSGLACVQWSFDPQFVGAQQTCGSPLSVSSISVKPAHWGTNTVYARVLDEAGNASQTQSYAFYVPWKDGPVAFGDTTGDARPDILIPDTAGNLVTHGRASDGSTASYTPSGTAATALQAPEVSSGRTWKDYRIAHRGSLDPGRNVDDLFVHREPATVGALGGSDLFAYDNTLSKPGVFTLGTKHTVDKPDCDTAYASSCAGYHNGTGWQYSSQITPTGPARTSRTPSRKVSDATGLLAVESGKLWFYPVKSNQTLAAPTLVSGSGDWDDKDLMVPGNTLDLGTATTADTAPALWVRNRTSGDIFQYKVATGTRTDELTNVTYTVLTGVTAQPTTRIGWGITGIDYPRVGSDGDITDGGAGDDGVPDFWALDAAGTLHTWAGTVNAGAVNGFGGYQKRGDTQAPTTQWRLEGDTKSVPAGKDGTAANISYGQDTVDGRATGVAVFSDTLKSSVTAPASAVDTRQSFTVSTWAKLDKPDGVIVSQDTVHGSAFMLWADSGNWRFAIARGDDDGWPYDFNATVNPANAFQTGVWTQLTATYNATTGAMSLYVNGRLGSSGYHVASTSPAPSGKLVMGRYKYQSQPSNWLAGRVSNLAVYQGYTPQATTAGSPIRYAPSPDICVDAPGNNSGNGTHPQLWGCNGTDAQKLSFNANGTLTQQGQCVAVSGNQTTSQSAVIFWQCLGEGGQQWLPRADGSIYNPQSGRCLDVPWANRNWGTVFQLFDCNGTPAQQWSVPTISTPALPVNP</sequence>
<evidence type="ECO:0000259" key="5">
    <source>
        <dbReference type="SMART" id="SM00458"/>
    </source>
</evidence>
<dbReference type="SMART" id="SM00560">
    <property type="entry name" value="LamGL"/>
    <property type="match status" value="1"/>
</dbReference>
<keyword evidence="8" id="KW-1185">Reference proteome</keyword>
<dbReference type="Proteomes" id="UP000582643">
    <property type="component" value="Unassembled WGS sequence"/>
</dbReference>
<dbReference type="InterPro" id="IPR013320">
    <property type="entry name" value="ConA-like_dom_sf"/>
</dbReference>
<dbReference type="CDD" id="cd23451">
    <property type="entry name" value="beta-trefoil_Ricin_laminarinase"/>
    <property type="match status" value="1"/>
</dbReference>
<protein>
    <recommendedName>
        <fullName evidence="9">Concanavalin A-like lectin/glucanase superfamily protein</fullName>
    </recommendedName>
</protein>
<feature type="compositionally biased region" description="Basic and acidic residues" evidence="3">
    <location>
        <begin position="68"/>
        <end position="84"/>
    </location>
</feature>
<dbReference type="Gene3D" id="2.80.10.50">
    <property type="match status" value="2"/>
</dbReference>
<feature type="chain" id="PRO_5039057098" description="Concanavalin A-like lectin/glucanase superfamily protein" evidence="4">
    <location>
        <begin position="28"/>
        <end position="1453"/>
    </location>
</feature>
<gene>
    <name evidence="7" type="ORF">GGE06_005401</name>
</gene>
<dbReference type="InterPro" id="IPR035992">
    <property type="entry name" value="Ricin_B-like_lectins"/>
</dbReference>
<comment type="caution">
    <text evidence="7">The sequence shown here is derived from an EMBL/GenBank/DDBJ whole genome shotgun (WGS) entry which is preliminary data.</text>
</comment>
<dbReference type="InterPro" id="IPR006558">
    <property type="entry name" value="LamG-like"/>
</dbReference>
<feature type="compositionally biased region" description="Low complexity" evidence="3">
    <location>
        <begin position="31"/>
        <end position="53"/>
    </location>
</feature>
<feature type="region of interest" description="Disordered" evidence="3">
    <location>
        <begin position="804"/>
        <end position="828"/>
    </location>
</feature>
<dbReference type="RefSeq" id="WP_147321060.1">
    <property type="nucleotide sequence ID" value="NZ_JACHJY010000008.1"/>
</dbReference>
<reference evidence="7 8" key="1">
    <citation type="submission" date="2020-08" db="EMBL/GenBank/DDBJ databases">
        <title>Genomic Encyclopedia of Type Strains, Phase III (KMG-III): the genomes of soil and plant-associated and newly described type strains.</title>
        <authorList>
            <person name="Whitman W."/>
        </authorList>
    </citation>
    <scope>NUCLEOTIDE SEQUENCE [LARGE SCALE GENOMIC DNA]</scope>
    <source>
        <strain evidence="7 8">SFB5A</strain>
    </source>
</reference>
<feature type="signal peptide" evidence="4">
    <location>
        <begin position="1"/>
        <end position="27"/>
    </location>
</feature>
<evidence type="ECO:0000256" key="4">
    <source>
        <dbReference type="SAM" id="SignalP"/>
    </source>
</evidence>
<evidence type="ECO:0008006" key="9">
    <source>
        <dbReference type="Google" id="ProtNLM"/>
    </source>
</evidence>